<dbReference type="CDD" id="cd07822">
    <property type="entry name" value="SRPBCC_4"/>
    <property type="match status" value="1"/>
</dbReference>
<dbReference type="InterPro" id="IPR023393">
    <property type="entry name" value="START-like_dom_sf"/>
</dbReference>
<proteinExistence type="predicted"/>
<comment type="caution">
    <text evidence="1">The sequence shown here is derived from an EMBL/GenBank/DDBJ whole genome shotgun (WGS) entry which is preliminary data.</text>
</comment>
<gene>
    <name evidence="1" type="ORF">EJ04DRAFT_427704</name>
</gene>
<dbReference type="EMBL" id="ML996106">
    <property type="protein sequence ID" value="KAF2738898.1"/>
    <property type="molecule type" value="Genomic_DNA"/>
</dbReference>
<dbReference type="Proteomes" id="UP000799444">
    <property type="component" value="Unassembled WGS sequence"/>
</dbReference>
<name>A0A9P4V734_9PLEO</name>
<dbReference type="OrthoDB" id="509124at2759"/>
<organism evidence="1 2">
    <name type="scientific">Polyplosphaeria fusca</name>
    <dbReference type="NCBI Taxonomy" id="682080"/>
    <lineage>
        <taxon>Eukaryota</taxon>
        <taxon>Fungi</taxon>
        <taxon>Dikarya</taxon>
        <taxon>Ascomycota</taxon>
        <taxon>Pezizomycotina</taxon>
        <taxon>Dothideomycetes</taxon>
        <taxon>Pleosporomycetidae</taxon>
        <taxon>Pleosporales</taxon>
        <taxon>Tetraplosphaeriaceae</taxon>
        <taxon>Polyplosphaeria</taxon>
    </lineage>
</organism>
<evidence type="ECO:0000313" key="1">
    <source>
        <dbReference type="EMBL" id="KAF2738898.1"/>
    </source>
</evidence>
<dbReference type="SUPFAM" id="SSF55961">
    <property type="entry name" value="Bet v1-like"/>
    <property type="match status" value="1"/>
</dbReference>
<dbReference type="Pfam" id="PF10604">
    <property type="entry name" value="Polyketide_cyc2"/>
    <property type="match status" value="1"/>
</dbReference>
<keyword evidence="2" id="KW-1185">Reference proteome</keyword>
<dbReference type="Gene3D" id="3.30.530.20">
    <property type="match status" value="1"/>
</dbReference>
<evidence type="ECO:0000313" key="2">
    <source>
        <dbReference type="Proteomes" id="UP000799444"/>
    </source>
</evidence>
<protein>
    <submittedName>
        <fullName evidence="1">Uncharacterized protein</fullName>
    </submittedName>
</protein>
<dbReference type="InterPro" id="IPR019587">
    <property type="entry name" value="Polyketide_cyclase/dehydratase"/>
</dbReference>
<reference evidence="1" key="1">
    <citation type="journal article" date="2020" name="Stud. Mycol.">
        <title>101 Dothideomycetes genomes: a test case for predicting lifestyles and emergence of pathogens.</title>
        <authorList>
            <person name="Haridas S."/>
            <person name="Albert R."/>
            <person name="Binder M."/>
            <person name="Bloem J."/>
            <person name="Labutti K."/>
            <person name="Salamov A."/>
            <person name="Andreopoulos B."/>
            <person name="Baker S."/>
            <person name="Barry K."/>
            <person name="Bills G."/>
            <person name="Bluhm B."/>
            <person name="Cannon C."/>
            <person name="Castanera R."/>
            <person name="Culley D."/>
            <person name="Daum C."/>
            <person name="Ezra D."/>
            <person name="Gonzalez J."/>
            <person name="Henrissat B."/>
            <person name="Kuo A."/>
            <person name="Liang C."/>
            <person name="Lipzen A."/>
            <person name="Lutzoni F."/>
            <person name="Magnuson J."/>
            <person name="Mondo S."/>
            <person name="Nolan M."/>
            <person name="Ohm R."/>
            <person name="Pangilinan J."/>
            <person name="Park H.-J."/>
            <person name="Ramirez L."/>
            <person name="Alfaro M."/>
            <person name="Sun H."/>
            <person name="Tritt A."/>
            <person name="Yoshinaga Y."/>
            <person name="Zwiers L.-H."/>
            <person name="Turgeon B."/>
            <person name="Goodwin S."/>
            <person name="Spatafora J."/>
            <person name="Crous P."/>
            <person name="Grigoriev I."/>
        </authorList>
    </citation>
    <scope>NUCLEOTIDE SEQUENCE</scope>
    <source>
        <strain evidence="1">CBS 125425</strain>
    </source>
</reference>
<dbReference type="PANTHER" id="PTHR36166">
    <property type="entry name" value="CHROMOSOME 9, WHOLE GENOME SHOTGUN SEQUENCE"/>
    <property type="match status" value="1"/>
</dbReference>
<dbReference type="PANTHER" id="PTHR36166:SF1">
    <property type="entry name" value="SRPBCC DOMAIN-CONTAINING PROTEIN"/>
    <property type="match status" value="1"/>
</dbReference>
<dbReference type="AlphaFoldDB" id="A0A9P4V734"/>
<sequence>MYILSKSIEIAASPAVVREKFLDFSQLSKYHHTTPFFKSITLVDPNKPIQVGDKVSPEFDLMGGMKTEATILENSPNCFRWVGSSVGFKGEHAFRFEESKTTPGGTTFIQEEKFTGAFSFLMGSNFAAKAVGVPNKTMQGWTKYNNDLKSWCEGSTKRT</sequence>
<accession>A0A9P4V734</accession>